<evidence type="ECO:0000256" key="1">
    <source>
        <dbReference type="ARBA" id="ARBA00043985"/>
    </source>
</evidence>
<evidence type="ECO:0000256" key="2">
    <source>
        <dbReference type="SAM" id="Coils"/>
    </source>
</evidence>
<dbReference type="PANTHER" id="PTHR31088">
    <property type="entry name" value="MEMBRANE-ASSOCIATED PROTEIN VIPP1, CHLOROPLASTIC"/>
    <property type="match status" value="1"/>
</dbReference>
<keyword evidence="4" id="KW-1185">Reference proteome</keyword>
<dbReference type="EMBL" id="JMIR01000001">
    <property type="protein sequence ID" value="KEO85027.1"/>
    <property type="molecule type" value="Genomic_DNA"/>
</dbReference>
<dbReference type="AlphaFoldDB" id="A0A074MH39"/>
<proteinExistence type="inferred from homology"/>
<evidence type="ECO:0000313" key="4">
    <source>
        <dbReference type="Proteomes" id="UP000027931"/>
    </source>
</evidence>
<evidence type="ECO:0000313" key="3">
    <source>
        <dbReference type="EMBL" id="KEO85027.1"/>
    </source>
</evidence>
<dbReference type="Pfam" id="PF04012">
    <property type="entry name" value="PspA_IM30"/>
    <property type="match status" value="1"/>
</dbReference>
<dbReference type="STRING" id="1157490.EL26_00220"/>
<dbReference type="PANTHER" id="PTHR31088:SF6">
    <property type="entry name" value="PHAGE SHOCK PROTEIN A"/>
    <property type="match status" value="1"/>
</dbReference>
<feature type="coiled-coil region" evidence="2">
    <location>
        <begin position="94"/>
        <end position="188"/>
    </location>
</feature>
<organism evidence="3 4">
    <name type="scientific">Tumebacillus flagellatus</name>
    <dbReference type="NCBI Taxonomy" id="1157490"/>
    <lineage>
        <taxon>Bacteria</taxon>
        <taxon>Bacillati</taxon>
        <taxon>Bacillota</taxon>
        <taxon>Bacilli</taxon>
        <taxon>Bacillales</taxon>
        <taxon>Alicyclobacillaceae</taxon>
        <taxon>Tumebacillus</taxon>
    </lineage>
</organism>
<accession>A0A074MH39</accession>
<protein>
    <submittedName>
        <fullName evidence="3">Phage-shock protein</fullName>
    </submittedName>
</protein>
<comment type="caution">
    <text evidence="3">The sequence shown here is derived from an EMBL/GenBank/DDBJ whole genome shotgun (WGS) entry which is preliminary data.</text>
</comment>
<dbReference type="InterPro" id="IPR007157">
    <property type="entry name" value="PspA_VIPP1"/>
</dbReference>
<reference evidence="3 4" key="1">
    <citation type="journal article" date="2013" name="Int. J. Syst. Evol. Microbiol.">
        <title>Tumebacillus flagellatus sp. nov., an alpha-amylase/pullulanase-producing bacterium isolated from cassava wastewater.</title>
        <authorList>
            <person name="Wang Q."/>
            <person name="Xie N."/>
            <person name="Qin Y."/>
            <person name="Shen N."/>
            <person name="Zhu J."/>
            <person name="Mi H."/>
            <person name="Huang R."/>
        </authorList>
    </citation>
    <scope>NUCLEOTIDE SEQUENCE [LARGE SCALE GENOMIC DNA]</scope>
    <source>
        <strain evidence="3 4">GST4</strain>
    </source>
</reference>
<name>A0A074MH39_9BACL</name>
<sequence>MALFKRLRDLTMANINALLDKAEDPVKMLEQYLRDMEEDIKDAEVAVAKQIAVEMKLKQQYEEASELATKREQQAMMALEQGNEDLARRALVDKKSVAEKANDYKQQYQNAKVTADDLRHRLSEMKDQFEEMKNKKDTLKARHEAAKAQKQINEVMSGFGTDNAAKGFSRMEEKVLQAEAEAEASKQLYGSSRSLDDEFKELKKGSSDIDDELAALKAKMGK</sequence>
<keyword evidence="2" id="KW-0175">Coiled coil</keyword>
<feature type="coiled-coil region" evidence="2">
    <location>
        <begin position="26"/>
        <end position="53"/>
    </location>
</feature>
<dbReference type="eggNOG" id="COG1842">
    <property type="taxonomic scope" value="Bacteria"/>
</dbReference>
<gene>
    <name evidence="3" type="ORF">EL26_00220</name>
</gene>
<dbReference type="OrthoDB" id="9779630at2"/>
<comment type="similarity">
    <text evidence="1">Belongs to the PspA/Vipp/IM30 family.</text>
</comment>
<dbReference type="RefSeq" id="WP_038083185.1">
    <property type="nucleotide sequence ID" value="NZ_JMIR01000001.1"/>
</dbReference>
<dbReference type="Proteomes" id="UP000027931">
    <property type="component" value="Unassembled WGS sequence"/>
</dbReference>